<dbReference type="InterPro" id="IPR052158">
    <property type="entry name" value="INH-QAR"/>
</dbReference>
<feature type="domain" description="DJ-1/PfpI" evidence="1">
    <location>
        <begin position="4"/>
        <end position="170"/>
    </location>
</feature>
<dbReference type="Proteomes" id="UP000309992">
    <property type="component" value="Unassembled WGS sequence"/>
</dbReference>
<keyword evidence="3" id="KW-1185">Reference proteome</keyword>
<reference evidence="2 3" key="1">
    <citation type="journal article" date="2015" name="Antonie Van Leeuwenhoek">
        <title>Prauserella endophytica sp. nov., an endophytic actinobacterium isolated from Tamarix taklamakanensis.</title>
        <authorList>
            <person name="Liu J.M."/>
            <person name="Habden X."/>
            <person name="Guo L."/>
            <person name="Tuo L."/>
            <person name="Jiang Z.K."/>
            <person name="Liu S.W."/>
            <person name="Liu X.F."/>
            <person name="Chen L."/>
            <person name="Li R.F."/>
            <person name="Zhang Y.Q."/>
            <person name="Sun C.H."/>
        </authorList>
    </citation>
    <scope>NUCLEOTIDE SEQUENCE [LARGE SCALE GENOMIC DNA]</scope>
    <source>
        <strain evidence="2 3">CGMCC 4.7182</strain>
    </source>
</reference>
<name>A0ABY2S2R5_9PSEU</name>
<dbReference type="InterPro" id="IPR029062">
    <property type="entry name" value="Class_I_gatase-like"/>
</dbReference>
<comment type="caution">
    <text evidence="2">The sequence shown here is derived from an EMBL/GenBank/DDBJ whole genome shotgun (WGS) entry which is preliminary data.</text>
</comment>
<evidence type="ECO:0000259" key="1">
    <source>
        <dbReference type="Pfam" id="PF01965"/>
    </source>
</evidence>
<dbReference type="EMBL" id="SWMS01000010">
    <property type="protein sequence ID" value="TKG69666.1"/>
    <property type="molecule type" value="Genomic_DNA"/>
</dbReference>
<gene>
    <name evidence="2" type="ORF">FCN18_19440</name>
</gene>
<dbReference type="SUPFAM" id="SSF52317">
    <property type="entry name" value="Class I glutamine amidotransferase-like"/>
    <property type="match status" value="1"/>
</dbReference>
<dbReference type="Pfam" id="PF01965">
    <property type="entry name" value="DJ-1_PfpI"/>
    <property type="match status" value="1"/>
</dbReference>
<dbReference type="InterPro" id="IPR002818">
    <property type="entry name" value="DJ-1/PfpI"/>
</dbReference>
<accession>A0ABY2S2R5</accession>
<dbReference type="CDD" id="cd03139">
    <property type="entry name" value="GATase1_PfpI_2"/>
    <property type="match status" value="1"/>
</dbReference>
<dbReference type="RefSeq" id="WP_137095773.1">
    <property type="nucleotide sequence ID" value="NZ_SWMS01000010.1"/>
</dbReference>
<dbReference type="Gene3D" id="3.40.50.880">
    <property type="match status" value="1"/>
</dbReference>
<proteinExistence type="predicted"/>
<evidence type="ECO:0000313" key="2">
    <source>
        <dbReference type="EMBL" id="TKG69666.1"/>
    </source>
</evidence>
<sequence length="230" mass="24400">METKTIAFVLYPGLTPLDLVGPLQVLSVLPVVLPGYEVAVVGETREPVVTDTPVRLAPSHTFAEVPDPAVVLVPGGLAPTMKAMTDETLLSYLRRAAVNADVVGSVCTGSLILGAAGLLEGREATTHWAFLEQLAALDAKPVRRRWVEDGRVFTAAGVSAGIDLALHLVRTLAGEDVARQVQFGIEYDPEPPFGPLDWAAAPHEFWAPLRRAALEEGLAGSPELSARLLG</sequence>
<dbReference type="PANTHER" id="PTHR43130">
    <property type="entry name" value="ARAC-FAMILY TRANSCRIPTIONAL REGULATOR"/>
    <property type="match status" value="1"/>
</dbReference>
<protein>
    <submittedName>
        <fullName evidence="2">DJ-1/PfpI family protein</fullName>
    </submittedName>
</protein>
<organism evidence="2 3">
    <name type="scientific">Prauserella endophytica</name>
    <dbReference type="NCBI Taxonomy" id="1592324"/>
    <lineage>
        <taxon>Bacteria</taxon>
        <taxon>Bacillati</taxon>
        <taxon>Actinomycetota</taxon>
        <taxon>Actinomycetes</taxon>
        <taxon>Pseudonocardiales</taxon>
        <taxon>Pseudonocardiaceae</taxon>
        <taxon>Prauserella</taxon>
        <taxon>Prauserella coralliicola group</taxon>
    </lineage>
</organism>
<evidence type="ECO:0000313" key="3">
    <source>
        <dbReference type="Proteomes" id="UP000309992"/>
    </source>
</evidence>
<dbReference type="PANTHER" id="PTHR43130:SF2">
    <property type="entry name" value="DJ-1_PFPI DOMAIN-CONTAINING PROTEIN"/>
    <property type="match status" value="1"/>
</dbReference>